<evidence type="ECO:0000256" key="5">
    <source>
        <dbReference type="PROSITE-ProRule" id="PRU01023"/>
    </source>
</evidence>
<evidence type="ECO:0000256" key="2">
    <source>
        <dbReference type="ARBA" id="ARBA00022679"/>
    </source>
</evidence>
<evidence type="ECO:0000259" key="7">
    <source>
        <dbReference type="PROSITE" id="PS51686"/>
    </source>
</evidence>
<dbReference type="GO" id="GO:0006355">
    <property type="term" value="P:regulation of DNA-templated transcription"/>
    <property type="evidence" value="ECO:0007669"/>
    <property type="project" value="InterPro"/>
</dbReference>
<dbReference type="AlphaFoldDB" id="A0A3Q8XLF9"/>
<name>A0A3Q8XLF9_9HYPH</name>
<proteinExistence type="inferred from homology"/>
<dbReference type="FunFam" id="3.40.50.150:FF:000257">
    <property type="entry name" value="16S rRNA methyltransferase"/>
    <property type="match status" value="1"/>
</dbReference>
<keyword evidence="9" id="KW-1185">Reference proteome</keyword>
<accession>A0A3Q8XLF9</accession>
<dbReference type="Gene3D" id="1.10.940.10">
    <property type="entry name" value="NusB-like"/>
    <property type="match status" value="1"/>
</dbReference>
<feature type="binding site" evidence="5">
    <location>
        <begin position="275"/>
        <end position="281"/>
    </location>
    <ligand>
        <name>S-adenosyl-L-methionine</name>
        <dbReference type="ChEBI" id="CHEBI:59789"/>
    </ligand>
</feature>
<dbReference type="PROSITE" id="PS51686">
    <property type="entry name" value="SAM_MT_RSMB_NOP"/>
    <property type="match status" value="1"/>
</dbReference>
<feature type="compositionally biased region" description="Polar residues" evidence="6">
    <location>
        <begin position="18"/>
        <end position="27"/>
    </location>
</feature>
<feature type="binding site" evidence="5">
    <location>
        <position position="296"/>
    </location>
    <ligand>
        <name>S-adenosyl-L-methionine</name>
        <dbReference type="ChEBI" id="CHEBI:59789"/>
    </ligand>
</feature>
<feature type="binding site" evidence="5">
    <location>
        <position position="322"/>
    </location>
    <ligand>
        <name>S-adenosyl-L-methionine</name>
        <dbReference type="ChEBI" id="CHEBI:59789"/>
    </ligand>
</feature>
<evidence type="ECO:0000256" key="1">
    <source>
        <dbReference type="ARBA" id="ARBA00022603"/>
    </source>
</evidence>
<reference evidence="8 9" key="1">
    <citation type="submission" date="2018-09" db="EMBL/GenBank/DDBJ databases">
        <title>Marinorhizobium profundi gen. nov., sp. nov., isolated from a deep-sea sediment sample from the New Britain Trench and proposal of Marinorhizobiaceae fam. nov. in the order Rhizobiales of the class Alphaproteobacteria.</title>
        <authorList>
            <person name="Cao J."/>
        </authorList>
    </citation>
    <scope>NUCLEOTIDE SEQUENCE [LARGE SCALE GENOMIC DNA]</scope>
    <source>
        <strain evidence="8 9">WS11</strain>
    </source>
</reference>
<dbReference type="GO" id="GO:0008173">
    <property type="term" value="F:RNA methyltransferase activity"/>
    <property type="evidence" value="ECO:0007669"/>
    <property type="project" value="InterPro"/>
</dbReference>
<dbReference type="InterPro" id="IPR006027">
    <property type="entry name" value="NusB_RsmB_TIM44"/>
</dbReference>
<dbReference type="EMBL" id="CP032509">
    <property type="protein sequence ID" value="AZN70329.1"/>
    <property type="molecule type" value="Genomic_DNA"/>
</dbReference>
<dbReference type="InterPro" id="IPR049560">
    <property type="entry name" value="MeTrfase_RsmB-F_NOP2_cat"/>
</dbReference>
<dbReference type="Gene3D" id="3.40.50.150">
    <property type="entry name" value="Vaccinia Virus protein VP39"/>
    <property type="match status" value="1"/>
</dbReference>
<dbReference type="GO" id="GO:0003723">
    <property type="term" value="F:RNA binding"/>
    <property type="evidence" value="ECO:0007669"/>
    <property type="project" value="UniProtKB-UniRule"/>
</dbReference>
<feature type="binding site" evidence="5">
    <location>
        <position position="338"/>
    </location>
    <ligand>
        <name>S-adenosyl-L-methionine</name>
        <dbReference type="ChEBI" id="CHEBI:59789"/>
    </ligand>
</feature>
<dbReference type="CDD" id="cd02440">
    <property type="entry name" value="AdoMet_MTases"/>
    <property type="match status" value="1"/>
</dbReference>
<evidence type="ECO:0000256" key="4">
    <source>
        <dbReference type="ARBA" id="ARBA00022884"/>
    </source>
</evidence>
<keyword evidence="4 5" id="KW-0694">RNA-binding</keyword>
<feature type="region of interest" description="Disordered" evidence="6">
    <location>
        <begin position="1"/>
        <end position="31"/>
    </location>
</feature>
<feature type="domain" description="SAM-dependent MTase RsmB/NOP-type" evidence="7">
    <location>
        <begin position="167"/>
        <end position="463"/>
    </location>
</feature>
<dbReference type="OrthoDB" id="9810297at2"/>
<keyword evidence="3 5" id="KW-0949">S-adenosyl-L-methionine</keyword>
<dbReference type="InterPro" id="IPR023267">
    <property type="entry name" value="RCMT"/>
</dbReference>
<dbReference type="InterPro" id="IPR029063">
    <property type="entry name" value="SAM-dependent_MTases_sf"/>
</dbReference>
<sequence>MVLSAGKAGQPLKRQETSTHAQPSNQKPGLATRQAATRLLGAVIDRAISLDGLLEPENGNATYRALPPADQSLVRAILLTALRNLPVLDAAIDAMVDRKLPDGARSLRHILIVAATQILFLDIPDRAAVDLAVEQTHADPRSRRFANLANAVLRRLSREGQAVLEQVKDQAAGGPPWLVDMLQSHYGKEHARRILDAHRFAPPLDLTVKSDAAGWAERLGGIVVATGSVRLPAAHGAIPELEGFDEGAWWVQDAAASIPARLFGDIEGLAVADLCAAPGGKTAQLAAGGGKVTAFDLSANRLRRLGENMDRLGLKVETIVGDFRKTAGNRTFDAVLLDTPCSSTGTIRRHPDVPWTKSAEDVAKLASLQADLLDAAIGLVKSGGKLVFANCSLDPSEGETLMKACLAKRDDVELVAVDPTDWPGLEEAITKEGFFRTTPAMMQGDTPETSGLDGFFAAILRRR</sequence>
<keyword evidence="1 5" id="KW-0489">Methyltransferase</keyword>
<dbReference type="PRINTS" id="PR02008">
    <property type="entry name" value="RCMTFAMILY"/>
</dbReference>
<dbReference type="Proteomes" id="UP000268192">
    <property type="component" value="Chromosome"/>
</dbReference>
<evidence type="ECO:0000256" key="3">
    <source>
        <dbReference type="ARBA" id="ARBA00022691"/>
    </source>
</evidence>
<evidence type="ECO:0000256" key="6">
    <source>
        <dbReference type="SAM" id="MobiDB-lite"/>
    </source>
</evidence>
<dbReference type="Pfam" id="PF01189">
    <property type="entry name" value="Methyltr_RsmB-F"/>
    <property type="match status" value="1"/>
</dbReference>
<dbReference type="InterPro" id="IPR001678">
    <property type="entry name" value="MeTrfase_RsmB-F_NOP2_dom"/>
</dbReference>
<dbReference type="PANTHER" id="PTHR22807">
    <property type="entry name" value="NOP2 YEAST -RELATED NOL1/NOP2/FMU SUN DOMAIN-CONTAINING"/>
    <property type="match status" value="1"/>
</dbReference>
<dbReference type="InterPro" id="IPR035926">
    <property type="entry name" value="NusB-like_sf"/>
</dbReference>
<gene>
    <name evidence="8" type="ORF">D5400_02690</name>
</gene>
<dbReference type="GO" id="GO:0001510">
    <property type="term" value="P:RNA methylation"/>
    <property type="evidence" value="ECO:0007669"/>
    <property type="project" value="InterPro"/>
</dbReference>
<comment type="similarity">
    <text evidence="5">Belongs to the class I-like SAM-binding methyltransferase superfamily. RsmB/NOP family.</text>
</comment>
<evidence type="ECO:0000313" key="9">
    <source>
        <dbReference type="Proteomes" id="UP000268192"/>
    </source>
</evidence>
<dbReference type="SUPFAM" id="SSF48013">
    <property type="entry name" value="NusB-like"/>
    <property type="match status" value="1"/>
</dbReference>
<dbReference type="Pfam" id="PF01029">
    <property type="entry name" value="NusB"/>
    <property type="match status" value="1"/>
</dbReference>
<organism evidence="8 9">
    <name type="scientific">Georhizobium profundi</name>
    <dbReference type="NCBI Taxonomy" id="2341112"/>
    <lineage>
        <taxon>Bacteria</taxon>
        <taxon>Pseudomonadati</taxon>
        <taxon>Pseudomonadota</taxon>
        <taxon>Alphaproteobacteria</taxon>
        <taxon>Hyphomicrobiales</taxon>
        <taxon>Rhizobiaceae</taxon>
        <taxon>Georhizobium</taxon>
    </lineage>
</organism>
<keyword evidence="2 5" id="KW-0808">Transferase</keyword>
<dbReference type="PANTHER" id="PTHR22807:SF61">
    <property type="entry name" value="NOL1_NOP2_SUN FAMILY PROTEIN _ ANTITERMINATION NUSB DOMAIN-CONTAINING PROTEIN"/>
    <property type="match status" value="1"/>
</dbReference>
<dbReference type="KEGG" id="abaw:D5400_02690"/>
<dbReference type="RefSeq" id="WP_126007410.1">
    <property type="nucleotide sequence ID" value="NZ_CP032509.1"/>
</dbReference>
<protein>
    <submittedName>
        <fullName evidence="8">Methyltransferase domain-containing protein</fullName>
    </submittedName>
</protein>
<feature type="active site" description="Nucleophile" evidence="5">
    <location>
        <position position="391"/>
    </location>
</feature>
<evidence type="ECO:0000313" key="8">
    <source>
        <dbReference type="EMBL" id="AZN70329.1"/>
    </source>
</evidence>
<dbReference type="SUPFAM" id="SSF53335">
    <property type="entry name" value="S-adenosyl-L-methionine-dependent methyltransferases"/>
    <property type="match status" value="1"/>
</dbReference>